<dbReference type="EMBL" id="MG922856">
    <property type="protein sequence ID" value="AVZ00712.1"/>
    <property type="molecule type" value="Genomic_DNA"/>
</dbReference>
<organism evidence="1">
    <name type="scientific">Fucus spiralis</name>
    <dbReference type="NCBI Taxonomy" id="87149"/>
    <lineage>
        <taxon>Eukaryota</taxon>
        <taxon>Sar</taxon>
        <taxon>Stramenopiles</taxon>
        <taxon>Ochrophyta</taxon>
        <taxon>PX clade</taxon>
        <taxon>Phaeophyceae</taxon>
        <taxon>Fucales</taxon>
        <taxon>Fucaceae</taxon>
        <taxon>Fucus</taxon>
    </lineage>
</organism>
<dbReference type="AlphaFoldDB" id="A0A2R4QQ97"/>
<keyword evidence="1" id="KW-0689">Ribosomal protein</keyword>
<dbReference type="GO" id="GO:0005840">
    <property type="term" value="C:ribosome"/>
    <property type="evidence" value="ECO:0007669"/>
    <property type="project" value="UniProtKB-KW"/>
</dbReference>
<keyword evidence="1" id="KW-0496">Mitochondrion</keyword>
<accession>A0A2R4QQ97</accession>
<geneLocation type="mitochondrion" evidence="1"/>
<gene>
    <name evidence="1" type="primary">rpl31</name>
</gene>
<evidence type="ECO:0000313" key="1">
    <source>
        <dbReference type="EMBL" id="AVZ00712.1"/>
    </source>
</evidence>
<keyword evidence="1" id="KW-0687">Ribonucleoprotein</keyword>
<protein>
    <submittedName>
        <fullName evidence="1">Ribosomal protein L31</fullName>
    </submittedName>
</protein>
<sequence length="67" mass="7919">MKSQLKFKLFGSILSNGSSRFMCLPGYSYTWVKSRNNLDLLNHFIWAGKRVKEQTDITNFVDRFRKV</sequence>
<reference evidence="1" key="1">
    <citation type="submission" date="2018-02" db="EMBL/GenBank/DDBJ databases">
        <title>The complete organellar genomes of Fucus spiralis (Fucaeae, Phaeophyceae) from California, USA.</title>
        <authorList>
            <person name="Hughey J.R."/>
        </authorList>
    </citation>
    <scope>NUCLEOTIDE SEQUENCE</scope>
</reference>
<proteinExistence type="predicted"/>
<name>A0A2R4QQ97_9PHAE</name>